<sequence length="310" mass="34371">MSTAPRAVLAQLPRAPGVYRFRDARGRALYIGRATDLRSRVGSYWSDLRDRRHLRRMVPQITGIEAVVCASVHESTWLERNLLERSRPRWNRAVGGAEVPVCIALTRVNGVPRLTVVHWPVAGPAAEVTFGPYLGGAKTRLAVSALDRVLPLRYTDDRLAGCQRDLARVRGIDLADREVLLTTILAVLHRQNPQIDAVRDQLADLRDRAAGRLAFELAARIQQEIEAIDWVVAEQRMTAPAGDDAEIHGWADGLLVSFRVRGGRVCGWEQRRCARADAQPYLDRTPAAWAEFAARSAELGGRLAQPGSMP</sequence>
<dbReference type="PANTHER" id="PTHR30562">
    <property type="entry name" value="UVRC/OXIDOREDUCTASE"/>
    <property type="match status" value="1"/>
</dbReference>
<dbReference type="GO" id="GO:0009380">
    <property type="term" value="C:excinuclease repair complex"/>
    <property type="evidence" value="ECO:0007669"/>
    <property type="project" value="TreeGrafter"/>
</dbReference>
<keyword evidence="3" id="KW-1185">Reference proteome</keyword>
<gene>
    <name evidence="2" type="ORF">Ari01nite_07300</name>
</gene>
<dbReference type="SUPFAM" id="SSF82771">
    <property type="entry name" value="GIY-YIG endonuclease"/>
    <property type="match status" value="1"/>
</dbReference>
<proteinExistence type="predicted"/>
<organism evidence="2 3">
    <name type="scientific">Paractinoplanes rishiriensis</name>
    <dbReference type="NCBI Taxonomy" id="1050105"/>
    <lineage>
        <taxon>Bacteria</taxon>
        <taxon>Bacillati</taxon>
        <taxon>Actinomycetota</taxon>
        <taxon>Actinomycetes</taxon>
        <taxon>Micromonosporales</taxon>
        <taxon>Micromonosporaceae</taxon>
        <taxon>Paractinoplanes</taxon>
    </lineage>
</organism>
<dbReference type="EMBL" id="BOMV01000006">
    <property type="protein sequence ID" value="GIE93265.1"/>
    <property type="molecule type" value="Genomic_DNA"/>
</dbReference>
<dbReference type="InterPro" id="IPR035901">
    <property type="entry name" value="GIY-YIG_endonuc_sf"/>
</dbReference>
<dbReference type="AlphaFoldDB" id="A0A919JT94"/>
<feature type="domain" description="GIY-YIG" evidence="1">
    <location>
        <begin position="14"/>
        <end position="92"/>
    </location>
</feature>
<dbReference type="InterPro" id="IPR000305">
    <property type="entry name" value="GIY-YIG_endonuc"/>
</dbReference>
<comment type="caution">
    <text evidence="2">The sequence shown here is derived from an EMBL/GenBank/DDBJ whole genome shotgun (WGS) entry which is preliminary data.</text>
</comment>
<accession>A0A919JT94</accession>
<name>A0A919JT94_9ACTN</name>
<dbReference type="Gene3D" id="3.40.1440.10">
    <property type="entry name" value="GIY-YIG endonuclease"/>
    <property type="match status" value="1"/>
</dbReference>
<dbReference type="Proteomes" id="UP000636960">
    <property type="component" value="Unassembled WGS sequence"/>
</dbReference>
<evidence type="ECO:0000313" key="3">
    <source>
        <dbReference type="Proteomes" id="UP000636960"/>
    </source>
</evidence>
<dbReference type="SMART" id="SM00465">
    <property type="entry name" value="GIYc"/>
    <property type="match status" value="1"/>
</dbReference>
<evidence type="ECO:0000259" key="1">
    <source>
        <dbReference type="PROSITE" id="PS50164"/>
    </source>
</evidence>
<dbReference type="GO" id="GO:0006289">
    <property type="term" value="P:nucleotide-excision repair"/>
    <property type="evidence" value="ECO:0007669"/>
    <property type="project" value="InterPro"/>
</dbReference>
<dbReference type="InterPro" id="IPR050066">
    <property type="entry name" value="UvrABC_protein_C"/>
</dbReference>
<reference evidence="2" key="1">
    <citation type="submission" date="2021-01" db="EMBL/GenBank/DDBJ databases">
        <title>Whole genome shotgun sequence of Actinoplanes rishiriensis NBRC 108556.</title>
        <authorList>
            <person name="Komaki H."/>
            <person name="Tamura T."/>
        </authorList>
    </citation>
    <scope>NUCLEOTIDE SEQUENCE</scope>
    <source>
        <strain evidence="2">NBRC 108556</strain>
    </source>
</reference>
<dbReference type="PANTHER" id="PTHR30562:SF1">
    <property type="entry name" value="UVRABC SYSTEM PROTEIN C"/>
    <property type="match status" value="1"/>
</dbReference>
<dbReference type="RefSeq" id="WP_203779266.1">
    <property type="nucleotide sequence ID" value="NZ_BOMV01000006.1"/>
</dbReference>
<evidence type="ECO:0000313" key="2">
    <source>
        <dbReference type="EMBL" id="GIE93265.1"/>
    </source>
</evidence>
<dbReference type="Pfam" id="PF01541">
    <property type="entry name" value="GIY-YIG"/>
    <property type="match status" value="1"/>
</dbReference>
<dbReference type="CDD" id="cd10434">
    <property type="entry name" value="GIY-YIG_UvrC_Cho"/>
    <property type="match status" value="1"/>
</dbReference>
<protein>
    <recommendedName>
        <fullName evidence="1">GIY-YIG domain-containing protein</fullName>
    </recommendedName>
</protein>
<dbReference type="InterPro" id="IPR047296">
    <property type="entry name" value="GIY-YIG_UvrC_Cho"/>
</dbReference>
<dbReference type="PROSITE" id="PS50164">
    <property type="entry name" value="GIY_YIG"/>
    <property type="match status" value="1"/>
</dbReference>